<evidence type="ECO:0000256" key="1">
    <source>
        <dbReference type="ARBA" id="ARBA00010820"/>
    </source>
</evidence>
<feature type="region of interest" description="Disordered" evidence="2">
    <location>
        <begin position="125"/>
        <end position="157"/>
    </location>
</feature>
<dbReference type="AlphaFoldDB" id="A0A9D5HPS9"/>
<reference evidence="4" key="1">
    <citation type="submission" date="2021-03" db="EMBL/GenBank/DDBJ databases">
        <authorList>
            <person name="Li Z."/>
            <person name="Yang C."/>
        </authorList>
    </citation>
    <scope>NUCLEOTIDE SEQUENCE</scope>
    <source>
        <strain evidence="4">Dzin_1.0</strain>
        <tissue evidence="4">Leaf</tissue>
    </source>
</reference>
<name>A0A9D5HPS9_9LILI</name>
<keyword evidence="5" id="KW-1185">Reference proteome</keyword>
<comment type="similarity">
    <text evidence="1">Belongs to the GeBP family.</text>
</comment>
<dbReference type="Pfam" id="PF04504">
    <property type="entry name" value="GeBP-like_DBD"/>
    <property type="match status" value="1"/>
</dbReference>
<dbReference type="GO" id="GO:0006355">
    <property type="term" value="P:regulation of DNA-templated transcription"/>
    <property type="evidence" value="ECO:0007669"/>
    <property type="project" value="InterPro"/>
</dbReference>
<feature type="compositionally biased region" description="Acidic residues" evidence="2">
    <location>
        <begin position="129"/>
        <end position="154"/>
    </location>
</feature>
<organism evidence="4 5">
    <name type="scientific">Dioscorea zingiberensis</name>
    <dbReference type="NCBI Taxonomy" id="325984"/>
    <lineage>
        <taxon>Eukaryota</taxon>
        <taxon>Viridiplantae</taxon>
        <taxon>Streptophyta</taxon>
        <taxon>Embryophyta</taxon>
        <taxon>Tracheophyta</taxon>
        <taxon>Spermatophyta</taxon>
        <taxon>Magnoliopsida</taxon>
        <taxon>Liliopsida</taxon>
        <taxon>Dioscoreales</taxon>
        <taxon>Dioscoreaceae</taxon>
        <taxon>Dioscorea</taxon>
    </lineage>
</organism>
<dbReference type="PANTHER" id="PTHR31662:SF28">
    <property type="entry name" value="MYB_SANT-LIKE DOMAIN-CONTAINING PROTEIN"/>
    <property type="match status" value="1"/>
</dbReference>
<feature type="compositionally biased region" description="Basic residues" evidence="2">
    <location>
        <begin position="1"/>
        <end position="11"/>
    </location>
</feature>
<evidence type="ECO:0000313" key="4">
    <source>
        <dbReference type="EMBL" id="KAJ0984484.1"/>
    </source>
</evidence>
<evidence type="ECO:0000313" key="5">
    <source>
        <dbReference type="Proteomes" id="UP001085076"/>
    </source>
</evidence>
<accession>A0A9D5HPS9</accession>
<dbReference type="Proteomes" id="UP001085076">
    <property type="component" value="Miscellaneous, Linkage group lg01"/>
</dbReference>
<dbReference type="GO" id="GO:0005634">
    <property type="term" value="C:nucleus"/>
    <property type="evidence" value="ECO:0007669"/>
    <property type="project" value="TreeGrafter"/>
</dbReference>
<feature type="region of interest" description="Disordered" evidence="2">
    <location>
        <begin position="1"/>
        <end position="30"/>
    </location>
</feature>
<dbReference type="OrthoDB" id="661680at2759"/>
<comment type="caution">
    <text evidence="4">The sequence shown here is derived from an EMBL/GenBank/DDBJ whole genome shotgun (WGS) entry which is preliminary data.</text>
</comment>
<dbReference type="PANTHER" id="PTHR31662">
    <property type="entry name" value="BNAANNG10740D PROTEIN-RELATED"/>
    <property type="match status" value="1"/>
</dbReference>
<gene>
    <name evidence="4" type="ORF">J5N97_002840</name>
</gene>
<dbReference type="EMBL" id="JAGGNH010000001">
    <property type="protein sequence ID" value="KAJ0984484.1"/>
    <property type="molecule type" value="Genomic_DNA"/>
</dbReference>
<protein>
    <recommendedName>
        <fullName evidence="3">Glabrous enhancer-binding protein-like DBD domain-containing protein</fullName>
    </recommendedName>
</protein>
<proteinExistence type="inferred from homology"/>
<feature type="domain" description="Glabrous enhancer-binding protein-like DBD" evidence="3">
    <location>
        <begin position="30"/>
        <end position="115"/>
    </location>
</feature>
<sequence>MTARKSPRKRAAAPTKHMDAGAASRSAAPKKWTADDEIALLRGALAYREETGFLPKAQTMNSFFDSIKETISADLGPSQVYNKIRRLKALYFKRRNPGLTAYSRLVYELSSEVWGVNEKKDVKDVKDVEDVEDVEDDENDEDDEDAKDADEEENGSGAYPYLTAAMSAHWKDHPHLAVEFLKEGLKKIDPEKALELEEKFFRCYWGLELALNSIALDL</sequence>
<dbReference type="InterPro" id="IPR053932">
    <property type="entry name" value="GeBP-like_DBD"/>
</dbReference>
<dbReference type="InterPro" id="IPR007592">
    <property type="entry name" value="GEBP"/>
</dbReference>
<evidence type="ECO:0000259" key="3">
    <source>
        <dbReference type="Pfam" id="PF04504"/>
    </source>
</evidence>
<reference evidence="4" key="2">
    <citation type="journal article" date="2022" name="Hortic Res">
        <title>The genome of Dioscorea zingiberensis sheds light on the biosynthesis, origin and evolution of the medicinally important diosgenin saponins.</title>
        <authorList>
            <person name="Li Y."/>
            <person name="Tan C."/>
            <person name="Li Z."/>
            <person name="Guo J."/>
            <person name="Li S."/>
            <person name="Chen X."/>
            <person name="Wang C."/>
            <person name="Dai X."/>
            <person name="Yang H."/>
            <person name="Song W."/>
            <person name="Hou L."/>
            <person name="Xu J."/>
            <person name="Tong Z."/>
            <person name="Xu A."/>
            <person name="Yuan X."/>
            <person name="Wang W."/>
            <person name="Yang Q."/>
            <person name="Chen L."/>
            <person name="Sun Z."/>
            <person name="Wang K."/>
            <person name="Pan B."/>
            <person name="Chen J."/>
            <person name="Bao Y."/>
            <person name="Liu F."/>
            <person name="Qi X."/>
            <person name="Gang D.R."/>
            <person name="Wen J."/>
            <person name="Li J."/>
        </authorList>
    </citation>
    <scope>NUCLEOTIDE SEQUENCE</scope>
    <source>
        <strain evidence="4">Dzin_1.0</strain>
    </source>
</reference>
<evidence type="ECO:0000256" key="2">
    <source>
        <dbReference type="SAM" id="MobiDB-lite"/>
    </source>
</evidence>